<dbReference type="EMBL" id="BMFY01000019">
    <property type="protein sequence ID" value="GGA26759.1"/>
    <property type="molecule type" value="Genomic_DNA"/>
</dbReference>
<evidence type="ECO:0000256" key="3">
    <source>
        <dbReference type="SAM" id="Phobius"/>
    </source>
</evidence>
<protein>
    <recommendedName>
        <fullName evidence="7">LPXTG-motif cell wall-anchored protein</fullName>
    </recommendedName>
</protein>
<comment type="caution">
    <text evidence="5">The sequence shown here is derived from an EMBL/GenBank/DDBJ whole genome shotgun (WGS) entry which is preliminary data.</text>
</comment>
<feature type="signal peptide" evidence="4">
    <location>
        <begin position="1"/>
        <end position="40"/>
    </location>
</feature>
<proteinExistence type="predicted"/>
<evidence type="ECO:0000313" key="6">
    <source>
        <dbReference type="Proteomes" id="UP000616114"/>
    </source>
</evidence>
<dbReference type="AlphaFoldDB" id="A0A8J2U146"/>
<keyword evidence="3" id="KW-0472">Membrane</keyword>
<evidence type="ECO:0000313" key="5">
    <source>
        <dbReference type="EMBL" id="GGA26759.1"/>
    </source>
</evidence>
<reference evidence="5" key="2">
    <citation type="submission" date="2020-09" db="EMBL/GenBank/DDBJ databases">
        <authorList>
            <person name="Sun Q."/>
            <person name="Zhou Y."/>
        </authorList>
    </citation>
    <scope>NUCLEOTIDE SEQUENCE</scope>
    <source>
        <strain evidence="5">CGMCC 1.12785</strain>
    </source>
</reference>
<feature type="compositionally biased region" description="Pro residues" evidence="2">
    <location>
        <begin position="462"/>
        <end position="501"/>
    </location>
</feature>
<name>A0A8J2U146_9MICO</name>
<keyword evidence="6" id="KW-1185">Reference proteome</keyword>
<gene>
    <name evidence="5" type="ORF">GCM10011333_31980</name>
</gene>
<evidence type="ECO:0000256" key="4">
    <source>
        <dbReference type="SAM" id="SignalP"/>
    </source>
</evidence>
<feature type="transmembrane region" description="Helical" evidence="3">
    <location>
        <begin position="778"/>
        <end position="797"/>
    </location>
</feature>
<dbReference type="Proteomes" id="UP000616114">
    <property type="component" value="Unassembled WGS sequence"/>
</dbReference>
<evidence type="ECO:0000256" key="2">
    <source>
        <dbReference type="SAM" id="MobiDB-lite"/>
    </source>
</evidence>
<dbReference type="RefSeq" id="WP_188551907.1">
    <property type="nucleotide sequence ID" value="NZ_BMFY01000019.1"/>
</dbReference>
<dbReference type="PROSITE" id="PS51318">
    <property type="entry name" value="TAT"/>
    <property type="match status" value="1"/>
</dbReference>
<feature type="chain" id="PRO_5035205731" description="LPXTG-motif cell wall-anchored protein" evidence="4">
    <location>
        <begin position="41"/>
        <end position="803"/>
    </location>
</feature>
<evidence type="ECO:0008006" key="7">
    <source>
        <dbReference type="Google" id="ProtNLM"/>
    </source>
</evidence>
<accession>A0A8J2U146</accession>
<keyword evidence="3" id="KW-1133">Transmembrane helix</keyword>
<keyword evidence="3" id="KW-0812">Transmembrane</keyword>
<feature type="compositionally biased region" description="Gly residues" evidence="2">
    <location>
        <begin position="748"/>
        <end position="769"/>
    </location>
</feature>
<feature type="compositionally biased region" description="Pro residues" evidence="2">
    <location>
        <begin position="528"/>
        <end position="546"/>
    </location>
</feature>
<evidence type="ECO:0000256" key="1">
    <source>
        <dbReference type="ARBA" id="ARBA00022581"/>
    </source>
</evidence>
<dbReference type="PANTHER" id="PTHR13037:SF24">
    <property type="entry name" value="POLYCOMB PROTEIN PCL-RELATED"/>
    <property type="match status" value="1"/>
</dbReference>
<dbReference type="PANTHER" id="PTHR13037">
    <property type="entry name" value="FORMIN"/>
    <property type="match status" value="1"/>
</dbReference>
<feature type="compositionally biased region" description="Low complexity" evidence="2">
    <location>
        <begin position="505"/>
        <end position="516"/>
    </location>
</feature>
<feature type="region of interest" description="Disordered" evidence="2">
    <location>
        <begin position="449"/>
        <end position="574"/>
    </location>
</feature>
<keyword evidence="1" id="KW-0945">Host-virus interaction</keyword>
<organism evidence="5 6">
    <name type="scientific">Sediminivirga luteola</name>
    <dbReference type="NCBI Taxonomy" id="1774748"/>
    <lineage>
        <taxon>Bacteria</taxon>
        <taxon>Bacillati</taxon>
        <taxon>Actinomycetota</taxon>
        <taxon>Actinomycetes</taxon>
        <taxon>Micrococcales</taxon>
        <taxon>Brevibacteriaceae</taxon>
        <taxon>Sediminivirga</taxon>
    </lineage>
</organism>
<feature type="region of interest" description="Disordered" evidence="2">
    <location>
        <begin position="739"/>
        <end position="775"/>
    </location>
</feature>
<reference evidence="5" key="1">
    <citation type="journal article" date="2014" name="Int. J. Syst. Evol. Microbiol.">
        <title>Complete genome sequence of Corynebacterium casei LMG S-19264T (=DSM 44701T), isolated from a smear-ripened cheese.</title>
        <authorList>
            <consortium name="US DOE Joint Genome Institute (JGI-PGF)"/>
            <person name="Walter F."/>
            <person name="Albersmeier A."/>
            <person name="Kalinowski J."/>
            <person name="Ruckert C."/>
        </authorList>
    </citation>
    <scope>NUCLEOTIDE SEQUENCE</scope>
    <source>
        <strain evidence="5">CGMCC 1.12785</strain>
    </source>
</reference>
<keyword evidence="4" id="KW-0732">Signal</keyword>
<sequence>MSTEMSTAAPSRLRRGLAAASGALLLGAAGGLLPLTAAQAAEATVDDAVFAWSINDESGNSAFYGGCNFLSAGVAGDNGGATVWTAEEAEELYSTSEGNVSIRKPDADGGWVTPTWQTKCQAPDGGSTTPPSNDRFSGNEVVIENGTGTVDPEAGTAEISWDGSFTIVFYGGMTYWSLSDLELSVSADGTGVVTGTASGYGADMFDLSKWVELEPREIEVATLTGVEVTEDGFEVTPDYLGVEIEVEADGPSGPQIRSGDHWGSFPQSWIDFNIETGQAAYWYSSGGQVDRHKPANPLSVSYTYEAPEPEPEPIEEPQGQVTVSQTEFTTDEEATVTVTGTGFTPTANTPSRPPLVGQQPGAYVAFGDFAEQWKPSEGASSSDRKVVDGQVVWALPAQSRELIGENGTALIDENGNFEVELTVSYPDEVTGNLGIYTYPGGGAAVPGYETYTPLTFTEPEPEPTTPAPTEPEPTTPVPTEPEPTTPAPTEPEPTTPAPTEPEPTTDPTEPAPTTDPTEPEPTTDPTEPEPTTPAPTEPEPTTPAPTEPTTDPTEPGTGIQVDVTSGHPGDPITVTGLEEYEGDELRGQFNSDPVDLGTATVDEGAVTFTVPEIDAGEHTFTVFQGETVVFSTPFEVLADDAPAEPALSVAPERVTPEAFVDPEQGVRATASGFTAGESVTFVVTPEGENVTGLEETVQVDQDGTAQFVIYGTNPADPSVYVGQYSVTIDGTDLSASFEVADDADPGQPGSGDGGGSGSGDGGSGSGGGSSLPRTGAELAGLGAGLALIAAGAAAIAMTRRRTA</sequence>
<dbReference type="InterPro" id="IPR006311">
    <property type="entry name" value="TAT_signal"/>
</dbReference>